<dbReference type="STRING" id="29448.QU41_25080"/>
<accession>A0A1E3EVL8</accession>
<evidence type="ECO:0000256" key="4">
    <source>
        <dbReference type="ARBA" id="ARBA00023239"/>
    </source>
</evidence>
<proteinExistence type="inferred from homology"/>
<dbReference type="OrthoDB" id="9807246at2"/>
<dbReference type="Proteomes" id="UP000305095">
    <property type="component" value="Unassembled WGS sequence"/>
</dbReference>
<protein>
    <submittedName>
        <fullName evidence="7">GFA family protein</fullName>
    </submittedName>
</protein>
<evidence type="ECO:0000259" key="5">
    <source>
        <dbReference type="PROSITE" id="PS51891"/>
    </source>
</evidence>
<keyword evidence="3" id="KW-0862">Zinc</keyword>
<keyword evidence="2" id="KW-0479">Metal-binding</keyword>
<sequence>MSAETPATPVLTGGCQCGAVRFAVSAAPTRISICHCRMCQKASGAPFASFADIDRNDFKWTRGKPAAFRSSSIAERDFCAACGTPLSFRRIDGPRIEIMTGAFDRPDRVIPTQQFGTESRHGWVVGIANLPSQTTMQNYGPEKMATIVSHQHPDHD</sequence>
<keyword evidence="4" id="KW-0456">Lyase</keyword>
<reference evidence="6" key="2">
    <citation type="submission" date="2021-02" db="EMBL/GenBank/DDBJ databases">
        <title>Genomic Encyclopedia of Type Strains, Phase IV (KMG-V): Genome sequencing to study the core and pangenomes of soil and plant-associated prokaryotes.</title>
        <authorList>
            <person name="Whitman W."/>
        </authorList>
    </citation>
    <scope>NUCLEOTIDE SEQUENCE</scope>
    <source>
        <strain evidence="6">USDA 406</strain>
    </source>
</reference>
<dbReference type="PANTHER" id="PTHR33337">
    <property type="entry name" value="GFA DOMAIN-CONTAINING PROTEIN"/>
    <property type="match status" value="1"/>
</dbReference>
<evidence type="ECO:0000313" key="6">
    <source>
        <dbReference type="EMBL" id="MBP1298876.1"/>
    </source>
</evidence>
<evidence type="ECO:0000313" key="7">
    <source>
        <dbReference type="EMBL" id="TKV83901.1"/>
    </source>
</evidence>
<dbReference type="RefSeq" id="WP_026192515.1">
    <property type="nucleotide sequence ID" value="NZ_BJNL01000023.1"/>
</dbReference>
<feature type="domain" description="CENP-V/GFA" evidence="5">
    <location>
        <begin position="11"/>
        <end position="118"/>
    </location>
</feature>
<evidence type="ECO:0000313" key="8">
    <source>
        <dbReference type="Proteomes" id="UP000305095"/>
    </source>
</evidence>
<dbReference type="GO" id="GO:0016846">
    <property type="term" value="F:carbon-sulfur lyase activity"/>
    <property type="evidence" value="ECO:0007669"/>
    <property type="project" value="InterPro"/>
</dbReference>
<dbReference type="PANTHER" id="PTHR33337:SF40">
    <property type="entry name" value="CENP-V_GFA DOMAIN-CONTAINING PROTEIN-RELATED"/>
    <property type="match status" value="1"/>
</dbReference>
<dbReference type="SUPFAM" id="SSF51316">
    <property type="entry name" value="Mss4-like"/>
    <property type="match status" value="1"/>
</dbReference>
<dbReference type="EMBL" id="JAFICZ010000001">
    <property type="protein sequence ID" value="MBP1298876.1"/>
    <property type="molecule type" value="Genomic_DNA"/>
</dbReference>
<comment type="caution">
    <text evidence="7">The sequence shown here is derived from an EMBL/GenBank/DDBJ whole genome shotgun (WGS) entry which is preliminary data.</text>
</comment>
<dbReference type="GeneID" id="92956059"/>
<dbReference type="eggNOG" id="COG3791">
    <property type="taxonomic scope" value="Bacteria"/>
</dbReference>
<comment type="similarity">
    <text evidence="1">Belongs to the Gfa family.</text>
</comment>
<evidence type="ECO:0000256" key="1">
    <source>
        <dbReference type="ARBA" id="ARBA00005495"/>
    </source>
</evidence>
<name>A0A1E3EVL8_BRAEL</name>
<evidence type="ECO:0000256" key="2">
    <source>
        <dbReference type="ARBA" id="ARBA00022723"/>
    </source>
</evidence>
<organism evidence="7 8">
    <name type="scientific">Bradyrhizobium elkanii</name>
    <dbReference type="NCBI Taxonomy" id="29448"/>
    <lineage>
        <taxon>Bacteria</taxon>
        <taxon>Pseudomonadati</taxon>
        <taxon>Pseudomonadota</taxon>
        <taxon>Alphaproteobacteria</taxon>
        <taxon>Hyphomicrobiales</taxon>
        <taxon>Nitrobacteraceae</taxon>
        <taxon>Bradyrhizobium</taxon>
    </lineage>
</organism>
<gene>
    <name evidence="7" type="ORF">FDV58_01515</name>
    <name evidence="6" type="ORF">JOH49_008629</name>
</gene>
<dbReference type="InterPro" id="IPR011057">
    <property type="entry name" value="Mss4-like_sf"/>
</dbReference>
<reference evidence="7 8" key="1">
    <citation type="submission" date="2019-05" db="EMBL/GenBank/DDBJ databases">
        <title>Draft Genome of Bradyrhizobium elkanii strain SEMIA 938, Used in Commercial Inoculants for Lupinus spp. in Brazil.</title>
        <authorList>
            <person name="Hungria M."/>
            <person name="Delamuta J.R.M."/>
            <person name="Ribeiro R.A."/>
            <person name="Nogueira M.A."/>
        </authorList>
    </citation>
    <scope>NUCLEOTIDE SEQUENCE [LARGE SCALE GENOMIC DNA]</scope>
    <source>
        <strain evidence="7 8">Semia 938</strain>
    </source>
</reference>
<dbReference type="GO" id="GO:0046872">
    <property type="term" value="F:metal ion binding"/>
    <property type="evidence" value="ECO:0007669"/>
    <property type="project" value="UniProtKB-KW"/>
</dbReference>
<dbReference type="InterPro" id="IPR006913">
    <property type="entry name" value="CENP-V/GFA"/>
</dbReference>
<dbReference type="EMBL" id="SZZP01000001">
    <property type="protein sequence ID" value="TKV83901.1"/>
    <property type="molecule type" value="Genomic_DNA"/>
</dbReference>
<evidence type="ECO:0000256" key="3">
    <source>
        <dbReference type="ARBA" id="ARBA00022833"/>
    </source>
</evidence>
<dbReference type="Proteomes" id="UP000673383">
    <property type="component" value="Unassembled WGS sequence"/>
</dbReference>
<dbReference type="Pfam" id="PF04828">
    <property type="entry name" value="GFA"/>
    <property type="match status" value="1"/>
</dbReference>
<dbReference type="Gene3D" id="3.90.1590.10">
    <property type="entry name" value="glutathione-dependent formaldehyde- activating enzyme (gfa)"/>
    <property type="match status" value="1"/>
</dbReference>
<dbReference type="PROSITE" id="PS51891">
    <property type="entry name" value="CENP_V_GFA"/>
    <property type="match status" value="1"/>
</dbReference>
<dbReference type="AlphaFoldDB" id="A0A1E3EVL8"/>